<dbReference type="KEGG" id="hro:HELRODRAFT_163883"/>
<dbReference type="EnsemblMetazoa" id="HelroT163883">
    <property type="protein sequence ID" value="HelroP163883"/>
    <property type="gene ID" value="HelroG163883"/>
</dbReference>
<protein>
    <submittedName>
        <fullName evidence="2 3">Uncharacterized protein</fullName>
    </submittedName>
</protein>
<proteinExistence type="predicted"/>
<dbReference type="HOGENOM" id="CLU_2087422_0_0_1"/>
<reference evidence="3" key="3">
    <citation type="submission" date="2015-06" db="UniProtKB">
        <authorList>
            <consortium name="EnsemblMetazoa"/>
        </authorList>
    </citation>
    <scope>IDENTIFICATION</scope>
</reference>
<evidence type="ECO:0000313" key="4">
    <source>
        <dbReference type="Proteomes" id="UP000015101"/>
    </source>
</evidence>
<reference evidence="4" key="1">
    <citation type="submission" date="2012-12" db="EMBL/GenBank/DDBJ databases">
        <authorList>
            <person name="Hellsten U."/>
            <person name="Grimwood J."/>
            <person name="Chapman J.A."/>
            <person name="Shapiro H."/>
            <person name="Aerts A."/>
            <person name="Otillar R.P."/>
            <person name="Terry A.Y."/>
            <person name="Boore J.L."/>
            <person name="Simakov O."/>
            <person name="Marletaz F."/>
            <person name="Cho S.-J."/>
            <person name="Edsinger-Gonzales E."/>
            <person name="Havlak P."/>
            <person name="Kuo D.-H."/>
            <person name="Larsson T."/>
            <person name="Lv J."/>
            <person name="Arendt D."/>
            <person name="Savage R."/>
            <person name="Osoegawa K."/>
            <person name="de Jong P."/>
            <person name="Lindberg D.R."/>
            <person name="Seaver E.C."/>
            <person name="Weisblat D.A."/>
            <person name="Putnam N.H."/>
            <person name="Grigoriev I.V."/>
            <person name="Rokhsar D.S."/>
        </authorList>
    </citation>
    <scope>NUCLEOTIDE SEQUENCE</scope>
</reference>
<dbReference type="InParanoid" id="T1EUK7"/>
<reference evidence="2 4" key="2">
    <citation type="journal article" date="2013" name="Nature">
        <title>Insights into bilaterian evolution from three spiralian genomes.</title>
        <authorList>
            <person name="Simakov O."/>
            <person name="Marletaz F."/>
            <person name="Cho S.J."/>
            <person name="Edsinger-Gonzales E."/>
            <person name="Havlak P."/>
            <person name="Hellsten U."/>
            <person name="Kuo D.H."/>
            <person name="Larsson T."/>
            <person name="Lv J."/>
            <person name="Arendt D."/>
            <person name="Savage R."/>
            <person name="Osoegawa K."/>
            <person name="de Jong P."/>
            <person name="Grimwood J."/>
            <person name="Chapman J.A."/>
            <person name="Shapiro H."/>
            <person name="Aerts A."/>
            <person name="Otillar R.P."/>
            <person name="Terry A.Y."/>
            <person name="Boore J.L."/>
            <person name="Grigoriev I.V."/>
            <person name="Lindberg D.R."/>
            <person name="Seaver E.C."/>
            <person name="Weisblat D.A."/>
            <person name="Putnam N.H."/>
            <person name="Rokhsar D.S."/>
        </authorList>
    </citation>
    <scope>NUCLEOTIDE SEQUENCE</scope>
</reference>
<keyword evidence="1" id="KW-0812">Transmembrane</keyword>
<sequence>MELSKYSSVILIIVVSCYTRLILLPAVLSTPVSYPDKNNGIDLQRNVEEIDDDLPGRKNFFPSSETYLNRNALKSLIINDIIERLAAKESKKKFVDLLVKRQSIPGSWNTDAIRIWG</sequence>
<dbReference type="CTD" id="20200257"/>
<dbReference type="EMBL" id="AMQM01001485">
    <property type="status" value="NOT_ANNOTATED_CDS"/>
    <property type="molecule type" value="Genomic_DNA"/>
</dbReference>
<name>T1EUK7_HELRO</name>
<dbReference type="RefSeq" id="XP_009025875.1">
    <property type="nucleotide sequence ID" value="XM_009027627.1"/>
</dbReference>
<accession>T1EUK7</accession>
<dbReference type="EMBL" id="KB097495">
    <property type="protein sequence ID" value="ESN96767.1"/>
    <property type="molecule type" value="Genomic_DNA"/>
</dbReference>
<gene>
    <name evidence="3" type="primary">20200257</name>
    <name evidence="2" type="ORF">HELRODRAFT_163883</name>
</gene>
<keyword evidence="1" id="KW-1133">Transmembrane helix</keyword>
<keyword evidence="1" id="KW-0472">Membrane</keyword>
<dbReference type="AlphaFoldDB" id="T1EUK7"/>
<keyword evidence="4" id="KW-1185">Reference proteome</keyword>
<dbReference type="Proteomes" id="UP000015101">
    <property type="component" value="Unassembled WGS sequence"/>
</dbReference>
<evidence type="ECO:0000313" key="2">
    <source>
        <dbReference type="EMBL" id="ESN96767.1"/>
    </source>
</evidence>
<dbReference type="GeneID" id="20200257"/>
<dbReference type="PROSITE" id="PS51257">
    <property type="entry name" value="PROKAR_LIPOPROTEIN"/>
    <property type="match status" value="1"/>
</dbReference>
<evidence type="ECO:0000256" key="1">
    <source>
        <dbReference type="SAM" id="Phobius"/>
    </source>
</evidence>
<evidence type="ECO:0000313" key="3">
    <source>
        <dbReference type="EnsemblMetazoa" id="HelroP163883"/>
    </source>
</evidence>
<feature type="transmembrane region" description="Helical" evidence="1">
    <location>
        <begin position="6"/>
        <end position="28"/>
    </location>
</feature>
<organism evidence="3 4">
    <name type="scientific">Helobdella robusta</name>
    <name type="common">Californian leech</name>
    <dbReference type="NCBI Taxonomy" id="6412"/>
    <lineage>
        <taxon>Eukaryota</taxon>
        <taxon>Metazoa</taxon>
        <taxon>Spiralia</taxon>
        <taxon>Lophotrochozoa</taxon>
        <taxon>Annelida</taxon>
        <taxon>Clitellata</taxon>
        <taxon>Hirudinea</taxon>
        <taxon>Rhynchobdellida</taxon>
        <taxon>Glossiphoniidae</taxon>
        <taxon>Helobdella</taxon>
    </lineage>
</organism>